<dbReference type="Gene3D" id="3.40.710.10">
    <property type="entry name" value="DD-peptidase/beta-lactamase superfamily"/>
    <property type="match status" value="1"/>
</dbReference>
<dbReference type="InterPro" id="IPR001466">
    <property type="entry name" value="Beta-lactam-related"/>
</dbReference>
<feature type="domain" description="Beta-lactamase-related" evidence="1">
    <location>
        <begin position="89"/>
        <end position="357"/>
    </location>
</feature>
<dbReference type="SUPFAM" id="SSF56601">
    <property type="entry name" value="beta-lactamase/transpeptidase-like"/>
    <property type="match status" value="1"/>
</dbReference>
<reference evidence="2 3" key="1">
    <citation type="submission" date="2014-10" db="EMBL/GenBank/DDBJ databases">
        <title>Genome sequencing of Vitellibacter vladivostokensis KMM 3516.</title>
        <authorList>
            <person name="Thevarajoo S."/>
            <person name="Selvaratnam C."/>
            <person name="Goh K.M."/>
            <person name="Chong C.S."/>
        </authorList>
    </citation>
    <scope>NUCLEOTIDE SEQUENCE [LARGE SCALE GENOMIC DNA]</scope>
    <source>
        <strain evidence="2 3">KMM 3516</strain>
    </source>
</reference>
<gene>
    <name evidence="2" type="ORF">MB09_00085</name>
</gene>
<dbReference type="Pfam" id="PF00144">
    <property type="entry name" value="Beta-lactamase"/>
    <property type="match status" value="1"/>
</dbReference>
<proteinExistence type="predicted"/>
<protein>
    <submittedName>
        <fullName evidence="2">Beta-lactamase</fullName>
    </submittedName>
</protein>
<evidence type="ECO:0000259" key="1">
    <source>
        <dbReference type="Pfam" id="PF00144"/>
    </source>
</evidence>
<dbReference type="Proteomes" id="UP000033497">
    <property type="component" value="Unassembled WGS sequence"/>
</dbReference>
<dbReference type="PANTHER" id="PTHR43283:SF7">
    <property type="entry name" value="BETA-LACTAMASE-RELATED DOMAIN-CONTAINING PROTEIN"/>
    <property type="match status" value="1"/>
</dbReference>
<dbReference type="EMBL" id="JSVU01000001">
    <property type="protein sequence ID" value="KJJ39628.1"/>
    <property type="molecule type" value="Genomic_DNA"/>
</dbReference>
<evidence type="ECO:0000313" key="2">
    <source>
        <dbReference type="EMBL" id="KJJ39628.1"/>
    </source>
</evidence>
<sequence>MKRFKNFLKWLFILLVAVVLGLYISGYGYILKGIWVVYLHGHTTAYIDDFKFFENETIPASRDPQPWPFHKDYNSVEATKALSEMNDTLGTVAFLIIKNDSIWFEKYFDGFTKNSQTNSFSMAKSVTSALLGKAINDGYIKSLGQPVGDFYPQYAGTGMTVGDLSSMASGLNWDESYFNPFGMTARAYYDADLAKTILKLKVVDTPGVRFKYLSGNTELLAMVIQKATNKKLADYLHESFWQPLGFENPAVWQVDDEENRLVKAYCCIGSNARDFARFGKLYKEYGKWNGQQILDSAFVAKSIAPRFAESPEYGYGFWLSDYLERKIFVMRGILGQYVIVIPEDDLIIVRLGHKRGNKTDLPFSSDFYVYVREVYEMIENGGS</sequence>
<name>A0ABR5DLL6_9FLAO</name>
<evidence type="ECO:0000313" key="3">
    <source>
        <dbReference type="Proteomes" id="UP000033497"/>
    </source>
</evidence>
<comment type="caution">
    <text evidence="2">The sequence shown here is derived from an EMBL/GenBank/DDBJ whole genome shotgun (WGS) entry which is preliminary data.</text>
</comment>
<accession>A0ABR5DLL6</accession>
<dbReference type="InterPro" id="IPR012338">
    <property type="entry name" value="Beta-lactam/transpept-like"/>
</dbReference>
<dbReference type="InterPro" id="IPR050789">
    <property type="entry name" value="Diverse_Enzym_Activities"/>
</dbReference>
<dbReference type="RefSeq" id="WP_045078842.1">
    <property type="nucleotide sequence ID" value="NZ_JSVU01000001.1"/>
</dbReference>
<dbReference type="PANTHER" id="PTHR43283">
    <property type="entry name" value="BETA-LACTAMASE-RELATED"/>
    <property type="match status" value="1"/>
</dbReference>
<keyword evidence="3" id="KW-1185">Reference proteome</keyword>
<organism evidence="2 3">
    <name type="scientific">Aequorivita vladivostokensis</name>
    <dbReference type="NCBI Taxonomy" id="171194"/>
    <lineage>
        <taxon>Bacteria</taxon>
        <taxon>Pseudomonadati</taxon>
        <taxon>Bacteroidota</taxon>
        <taxon>Flavobacteriia</taxon>
        <taxon>Flavobacteriales</taxon>
        <taxon>Flavobacteriaceae</taxon>
        <taxon>Aequorivita</taxon>
    </lineage>
</organism>